<dbReference type="FunFam" id="2.30.130.10:FF:000007">
    <property type="entry name" value="Glutamate 5-kinase"/>
    <property type="match status" value="1"/>
</dbReference>
<accession>A0A382C802</accession>
<dbReference type="SUPFAM" id="SSF88697">
    <property type="entry name" value="PUA domain-like"/>
    <property type="match status" value="1"/>
</dbReference>
<keyword evidence="4" id="KW-0808">Transferase</keyword>
<keyword evidence="3" id="KW-0641">Proline biosynthesis</keyword>
<dbReference type="GO" id="GO:0005829">
    <property type="term" value="C:cytosol"/>
    <property type="evidence" value="ECO:0007669"/>
    <property type="project" value="TreeGrafter"/>
</dbReference>
<dbReference type="PANTHER" id="PTHR43654">
    <property type="entry name" value="GLUTAMATE 5-KINASE"/>
    <property type="match status" value="1"/>
</dbReference>
<evidence type="ECO:0000256" key="7">
    <source>
        <dbReference type="ARBA" id="ARBA00022840"/>
    </source>
</evidence>
<dbReference type="EMBL" id="UINC01033246">
    <property type="protein sequence ID" value="SVB22215.1"/>
    <property type="molecule type" value="Genomic_DNA"/>
</dbReference>
<dbReference type="GO" id="GO:0008652">
    <property type="term" value="P:amino acid biosynthetic process"/>
    <property type="evidence" value="ECO:0007669"/>
    <property type="project" value="UniProtKB-KW"/>
</dbReference>
<sequence length="370" mass="39291">MSQSDRRCWVVKVGSALLTDLQAGLNLKLIDGLVAELAALRSEGVDVVVVSSGSIVEGMQRLGWQSRPHELHRLQAAAAVGQMGLVEAYQGAFGEYGVQTAQVLLTDADLNDRARYLNARSALRTLLLLGVVPVVNENDSVVTQEIRFGDNDTLAALVANLVEAEYLMILTDQAGLFDKDPRTSKDAKLIREGVAGDPQLESFAGPGGTLGRGGMLTKLQAAGKAARSGASTVILSGLESGQLLEVLNGSFPGTLLRAESGRVTARKQWLAGRLRASGQLLLDAGAVEVLTESGKSLLPVGVVRVDGDFNRGELVDCVAENTGRTVARGLVNYSSAEARRIIGQPSSRIESILGYVDEPELIHRDNIVIQ</sequence>
<evidence type="ECO:0000256" key="1">
    <source>
        <dbReference type="ARBA" id="ARBA00022490"/>
    </source>
</evidence>
<gene>
    <name evidence="9" type="ORF">METZ01_LOCUS175069</name>
</gene>
<organism evidence="9">
    <name type="scientific">marine metagenome</name>
    <dbReference type="NCBI Taxonomy" id="408172"/>
    <lineage>
        <taxon>unclassified sequences</taxon>
        <taxon>metagenomes</taxon>
        <taxon>ecological metagenomes</taxon>
    </lineage>
</organism>
<evidence type="ECO:0000256" key="4">
    <source>
        <dbReference type="ARBA" id="ARBA00022679"/>
    </source>
</evidence>
<dbReference type="InterPro" id="IPR001048">
    <property type="entry name" value="Asp/Glu/Uridylate_kinase"/>
</dbReference>
<dbReference type="PRINTS" id="PR00474">
    <property type="entry name" value="GLU5KINASE"/>
</dbReference>
<keyword evidence="6" id="KW-0418">Kinase</keyword>
<dbReference type="Gene3D" id="3.40.1160.10">
    <property type="entry name" value="Acetylglutamate kinase-like"/>
    <property type="match status" value="1"/>
</dbReference>
<dbReference type="Pfam" id="PF01472">
    <property type="entry name" value="PUA"/>
    <property type="match status" value="1"/>
</dbReference>
<dbReference type="InterPro" id="IPR019797">
    <property type="entry name" value="Glutamate_5-kinase_CS"/>
</dbReference>
<keyword evidence="2" id="KW-0028">Amino-acid biosynthesis</keyword>
<dbReference type="Pfam" id="PF00696">
    <property type="entry name" value="AA_kinase"/>
    <property type="match status" value="1"/>
</dbReference>
<dbReference type="InterPro" id="IPR011529">
    <property type="entry name" value="Glu_5kinase"/>
</dbReference>
<evidence type="ECO:0000256" key="5">
    <source>
        <dbReference type="ARBA" id="ARBA00022741"/>
    </source>
</evidence>
<dbReference type="PANTHER" id="PTHR43654:SF1">
    <property type="entry name" value="ISOPENTENYL PHOSPHATE KINASE"/>
    <property type="match status" value="1"/>
</dbReference>
<dbReference type="GO" id="GO:0003723">
    <property type="term" value="F:RNA binding"/>
    <property type="evidence" value="ECO:0007669"/>
    <property type="project" value="InterPro"/>
</dbReference>
<dbReference type="InterPro" id="IPR015947">
    <property type="entry name" value="PUA-like_sf"/>
</dbReference>
<dbReference type="PIRSF" id="PIRSF000729">
    <property type="entry name" value="GK"/>
    <property type="match status" value="1"/>
</dbReference>
<dbReference type="NCBIfam" id="TIGR01027">
    <property type="entry name" value="proB"/>
    <property type="match status" value="1"/>
</dbReference>
<dbReference type="InterPro" id="IPR005715">
    <property type="entry name" value="Glu_5kinase/COase_Synthase"/>
</dbReference>
<proteinExistence type="inferred from homology"/>
<keyword evidence="5" id="KW-0547">Nucleotide-binding</keyword>
<evidence type="ECO:0000256" key="2">
    <source>
        <dbReference type="ARBA" id="ARBA00022605"/>
    </source>
</evidence>
<dbReference type="InterPro" id="IPR036974">
    <property type="entry name" value="PUA_sf"/>
</dbReference>
<reference evidence="9" key="1">
    <citation type="submission" date="2018-05" db="EMBL/GenBank/DDBJ databases">
        <authorList>
            <person name="Lanie J.A."/>
            <person name="Ng W.-L."/>
            <person name="Kazmierczak K.M."/>
            <person name="Andrzejewski T.M."/>
            <person name="Davidsen T.M."/>
            <person name="Wayne K.J."/>
            <person name="Tettelin H."/>
            <person name="Glass J.I."/>
            <person name="Rusch D."/>
            <person name="Podicherti R."/>
            <person name="Tsui H.-C.T."/>
            <person name="Winkler M.E."/>
        </authorList>
    </citation>
    <scope>NUCLEOTIDE SEQUENCE</scope>
</reference>
<dbReference type="CDD" id="cd21157">
    <property type="entry name" value="PUA_G5K"/>
    <property type="match status" value="1"/>
</dbReference>
<dbReference type="SMART" id="SM00359">
    <property type="entry name" value="PUA"/>
    <property type="match status" value="1"/>
</dbReference>
<dbReference type="InterPro" id="IPR002478">
    <property type="entry name" value="PUA"/>
</dbReference>
<keyword evidence="7" id="KW-0067">ATP-binding</keyword>
<dbReference type="GO" id="GO:0005524">
    <property type="term" value="F:ATP binding"/>
    <property type="evidence" value="ECO:0007669"/>
    <property type="project" value="UniProtKB-KW"/>
</dbReference>
<dbReference type="SUPFAM" id="SSF53633">
    <property type="entry name" value="Carbamate kinase-like"/>
    <property type="match status" value="1"/>
</dbReference>
<evidence type="ECO:0000256" key="3">
    <source>
        <dbReference type="ARBA" id="ARBA00022650"/>
    </source>
</evidence>
<dbReference type="PROSITE" id="PS00902">
    <property type="entry name" value="GLUTAMATE_5_KINASE"/>
    <property type="match status" value="1"/>
</dbReference>
<name>A0A382C802_9ZZZZ</name>
<dbReference type="FunFam" id="3.40.1160.10:FF:000018">
    <property type="entry name" value="Glutamate 5-kinase"/>
    <property type="match status" value="1"/>
</dbReference>
<dbReference type="Gene3D" id="2.30.130.10">
    <property type="entry name" value="PUA domain"/>
    <property type="match status" value="1"/>
</dbReference>
<dbReference type="AlphaFoldDB" id="A0A382C802"/>
<evidence type="ECO:0000256" key="6">
    <source>
        <dbReference type="ARBA" id="ARBA00022777"/>
    </source>
</evidence>
<dbReference type="GO" id="GO:0004349">
    <property type="term" value="F:glutamate 5-kinase activity"/>
    <property type="evidence" value="ECO:0007669"/>
    <property type="project" value="InterPro"/>
</dbReference>
<dbReference type="HAMAP" id="MF_00456">
    <property type="entry name" value="ProB"/>
    <property type="match status" value="1"/>
</dbReference>
<dbReference type="InterPro" id="IPR001057">
    <property type="entry name" value="Glu/AcGlu_kinase"/>
</dbReference>
<feature type="domain" description="PUA" evidence="8">
    <location>
        <begin position="278"/>
        <end position="362"/>
    </location>
</feature>
<evidence type="ECO:0000259" key="8">
    <source>
        <dbReference type="SMART" id="SM00359"/>
    </source>
</evidence>
<dbReference type="InterPro" id="IPR036393">
    <property type="entry name" value="AceGlu_kinase-like_sf"/>
</dbReference>
<evidence type="ECO:0000313" key="9">
    <source>
        <dbReference type="EMBL" id="SVB22215.1"/>
    </source>
</evidence>
<keyword evidence="1" id="KW-0963">Cytoplasm</keyword>
<dbReference type="PROSITE" id="PS50890">
    <property type="entry name" value="PUA"/>
    <property type="match status" value="1"/>
</dbReference>
<protein>
    <recommendedName>
        <fullName evidence="8">PUA domain-containing protein</fullName>
    </recommendedName>
</protein>